<feature type="domain" description="DUF397" evidence="1">
    <location>
        <begin position="13"/>
        <end position="63"/>
    </location>
</feature>
<dbReference type="Proteomes" id="UP001180724">
    <property type="component" value="Unassembled WGS sequence"/>
</dbReference>
<organism evidence="2 3">
    <name type="scientific">Streptomyces lancefieldiae</name>
    <dbReference type="NCBI Taxonomy" id="3075520"/>
    <lineage>
        <taxon>Bacteria</taxon>
        <taxon>Bacillati</taxon>
        <taxon>Actinomycetota</taxon>
        <taxon>Actinomycetes</taxon>
        <taxon>Kitasatosporales</taxon>
        <taxon>Streptomycetaceae</taxon>
        <taxon>Streptomyces</taxon>
    </lineage>
</organism>
<keyword evidence="3" id="KW-1185">Reference proteome</keyword>
<dbReference type="RefSeq" id="WP_311572829.1">
    <property type="nucleotide sequence ID" value="NZ_JAVRFH010000011.1"/>
</dbReference>
<gene>
    <name evidence="2" type="ORF">RM812_13970</name>
</gene>
<evidence type="ECO:0000313" key="3">
    <source>
        <dbReference type="Proteomes" id="UP001180724"/>
    </source>
</evidence>
<accession>A0ABU3AMZ6</accession>
<sequence length="72" mass="7702">MKVDKFGSAVPRLKWIKSSHSSEEGGECVEVATSQQAVHVRDSKIVTGPALTVTPTAWTAFTGFAARLQGEI</sequence>
<proteinExistence type="predicted"/>
<dbReference type="Pfam" id="PF04149">
    <property type="entry name" value="DUF397"/>
    <property type="match status" value="1"/>
</dbReference>
<dbReference type="InterPro" id="IPR007278">
    <property type="entry name" value="DUF397"/>
</dbReference>
<name>A0ABU3AMZ6_9ACTN</name>
<dbReference type="EMBL" id="JAVRFH010000011">
    <property type="protein sequence ID" value="MDT0611328.1"/>
    <property type="molecule type" value="Genomic_DNA"/>
</dbReference>
<evidence type="ECO:0000313" key="2">
    <source>
        <dbReference type="EMBL" id="MDT0611328.1"/>
    </source>
</evidence>
<reference evidence="2" key="1">
    <citation type="submission" date="2024-05" db="EMBL/GenBank/DDBJ databases">
        <title>30 novel species of actinomycetes from the DSMZ collection.</title>
        <authorList>
            <person name="Nouioui I."/>
        </authorList>
    </citation>
    <scope>NUCLEOTIDE SEQUENCE</scope>
    <source>
        <strain evidence="2">DSM 40712</strain>
    </source>
</reference>
<evidence type="ECO:0000259" key="1">
    <source>
        <dbReference type="Pfam" id="PF04149"/>
    </source>
</evidence>
<comment type="caution">
    <text evidence="2">The sequence shown here is derived from an EMBL/GenBank/DDBJ whole genome shotgun (WGS) entry which is preliminary data.</text>
</comment>
<protein>
    <submittedName>
        <fullName evidence="2">DUF397 domain-containing protein</fullName>
    </submittedName>
</protein>